<proteinExistence type="predicted"/>
<sequence>MKMNHHLPRAIVCQIHLNKGQRNHPQSQTNSTPRYGQALGIFVLSGFYFSPIGLKDEGKGELSLSSPVQSATLLPVDASHFRQGPQKVWLAWLRVLSFRRMKKQRLGFCALIRLQSFWCLTRVSSSPYLGQSSPKRSRRDMPAIAPRASVQIRGSLSGPCLTGAASRPTKTRIKKGQAKFPYRGRALLRWAPGEMKIQEREMGDCNFAIDKGGLLSAILVWLMDATRSMDETSAWPGCVRVLPNLFSQAIYYGPAQVQKVPSFMLPITGELGQPFRSAAEPIPKLPQFCGALEFLGRGQVEVGASDEVANTTAGWGPLDGRSPVVVHTDIWAPMDALASSLTRASIEPPDPFGLALAHGSGQDFHLSCMLVCLVEAKAVLLGIWNLESVKDVS</sequence>
<evidence type="ECO:0000313" key="2">
    <source>
        <dbReference type="Proteomes" id="UP001321749"/>
    </source>
</evidence>
<dbReference type="AlphaFoldDB" id="A0AAV9H7U6"/>
<dbReference type="Proteomes" id="UP001321749">
    <property type="component" value="Unassembled WGS sequence"/>
</dbReference>
<evidence type="ECO:0000313" key="1">
    <source>
        <dbReference type="EMBL" id="KAK4456518.1"/>
    </source>
</evidence>
<organism evidence="1 2">
    <name type="scientific">Cladorrhinum samala</name>
    <dbReference type="NCBI Taxonomy" id="585594"/>
    <lineage>
        <taxon>Eukaryota</taxon>
        <taxon>Fungi</taxon>
        <taxon>Dikarya</taxon>
        <taxon>Ascomycota</taxon>
        <taxon>Pezizomycotina</taxon>
        <taxon>Sordariomycetes</taxon>
        <taxon>Sordariomycetidae</taxon>
        <taxon>Sordariales</taxon>
        <taxon>Podosporaceae</taxon>
        <taxon>Cladorrhinum</taxon>
    </lineage>
</organism>
<gene>
    <name evidence="1" type="ORF">QBC42DRAFT_257207</name>
</gene>
<name>A0AAV9H7U6_9PEZI</name>
<protein>
    <submittedName>
        <fullName evidence="1">Uncharacterized protein</fullName>
    </submittedName>
</protein>
<reference evidence="1" key="2">
    <citation type="submission" date="2023-06" db="EMBL/GenBank/DDBJ databases">
        <authorList>
            <consortium name="Lawrence Berkeley National Laboratory"/>
            <person name="Mondo S.J."/>
            <person name="Hensen N."/>
            <person name="Bonometti L."/>
            <person name="Westerberg I."/>
            <person name="Brannstrom I.O."/>
            <person name="Guillou S."/>
            <person name="Cros-Aarteil S."/>
            <person name="Calhoun S."/>
            <person name="Haridas S."/>
            <person name="Kuo A."/>
            <person name="Pangilinan J."/>
            <person name="Riley R."/>
            <person name="Labutti K."/>
            <person name="Andreopoulos B."/>
            <person name="Lipzen A."/>
            <person name="Chen C."/>
            <person name="Yanf M."/>
            <person name="Daum C."/>
            <person name="Ng V."/>
            <person name="Clum A."/>
            <person name="Steindorff A."/>
            <person name="Ohm R."/>
            <person name="Martin F."/>
            <person name="Silar P."/>
            <person name="Natvig D."/>
            <person name="Lalanne C."/>
            <person name="Gautier V."/>
            <person name="Ament-Velasquez S.L."/>
            <person name="Kruys A."/>
            <person name="Hutchinson M.I."/>
            <person name="Powell A.J."/>
            <person name="Barry K."/>
            <person name="Miller A.N."/>
            <person name="Grigoriev I.V."/>
            <person name="Debuchy R."/>
            <person name="Gladieux P."/>
            <person name="Thoren M.H."/>
            <person name="Johannesson H."/>
        </authorList>
    </citation>
    <scope>NUCLEOTIDE SEQUENCE</scope>
    <source>
        <strain evidence="1">PSN324</strain>
    </source>
</reference>
<accession>A0AAV9H7U6</accession>
<reference evidence="1" key="1">
    <citation type="journal article" date="2023" name="Mol. Phylogenet. Evol.">
        <title>Genome-scale phylogeny and comparative genomics of the fungal order Sordariales.</title>
        <authorList>
            <person name="Hensen N."/>
            <person name="Bonometti L."/>
            <person name="Westerberg I."/>
            <person name="Brannstrom I.O."/>
            <person name="Guillou S."/>
            <person name="Cros-Aarteil S."/>
            <person name="Calhoun S."/>
            <person name="Haridas S."/>
            <person name="Kuo A."/>
            <person name="Mondo S."/>
            <person name="Pangilinan J."/>
            <person name="Riley R."/>
            <person name="LaButti K."/>
            <person name="Andreopoulos B."/>
            <person name="Lipzen A."/>
            <person name="Chen C."/>
            <person name="Yan M."/>
            <person name="Daum C."/>
            <person name="Ng V."/>
            <person name="Clum A."/>
            <person name="Steindorff A."/>
            <person name="Ohm R.A."/>
            <person name="Martin F."/>
            <person name="Silar P."/>
            <person name="Natvig D.O."/>
            <person name="Lalanne C."/>
            <person name="Gautier V."/>
            <person name="Ament-Velasquez S.L."/>
            <person name="Kruys A."/>
            <person name="Hutchinson M.I."/>
            <person name="Powell A.J."/>
            <person name="Barry K."/>
            <person name="Miller A.N."/>
            <person name="Grigoriev I.V."/>
            <person name="Debuchy R."/>
            <person name="Gladieux P."/>
            <person name="Hiltunen Thoren M."/>
            <person name="Johannesson H."/>
        </authorList>
    </citation>
    <scope>NUCLEOTIDE SEQUENCE</scope>
    <source>
        <strain evidence="1">PSN324</strain>
    </source>
</reference>
<comment type="caution">
    <text evidence="1">The sequence shown here is derived from an EMBL/GenBank/DDBJ whole genome shotgun (WGS) entry which is preliminary data.</text>
</comment>
<keyword evidence="2" id="KW-1185">Reference proteome</keyword>
<dbReference type="EMBL" id="MU865202">
    <property type="protein sequence ID" value="KAK4456518.1"/>
    <property type="molecule type" value="Genomic_DNA"/>
</dbReference>